<accession>A0A182MCD9</accession>
<dbReference type="AlphaFoldDB" id="A0A182MCD9"/>
<proteinExistence type="predicted"/>
<dbReference type="VEuPathDB" id="VectorBase:ACUA014848"/>
<keyword evidence="2" id="KW-1185">Reference proteome</keyword>
<dbReference type="EnsemblMetazoa" id="ACUA014848-RA">
    <property type="protein sequence ID" value="ACUA014848-PA"/>
    <property type="gene ID" value="ACUA014848"/>
</dbReference>
<protein>
    <submittedName>
        <fullName evidence="1">Uncharacterized protein</fullName>
    </submittedName>
</protein>
<reference evidence="1" key="2">
    <citation type="submission" date="2020-05" db="UniProtKB">
        <authorList>
            <consortium name="EnsemblMetazoa"/>
        </authorList>
    </citation>
    <scope>IDENTIFICATION</scope>
    <source>
        <strain evidence="1">A-37</strain>
    </source>
</reference>
<dbReference type="Proteomes" id="UP000075883">
    <property type="component" value="Unassembled WGS sequence"/>
</dbReference>
<sequence>MGQMEQMHRIDDLCRRYDDVDNAKIVPQTVPHKLDATVHEKAQLLIARLDAGKLCQIVNDLFLRGDIIVHKRYTLVIALAANARYSGNAHVARFYGRHFTIRTDLALLRIERNEFRIHSDQIAGLEAFVAPQWFKQNGGFRTAVPVFIIHIILTHRIVTTGIFRRTPTAVICIFLFVQIGPSKGVSGSAVTFDTTGSPFEAVRNELISRFCCSSSDIWKLSGNQDFCIPCVAAADVEEADADDITQGDDFL</sequence>
<evidence type="ECO:0000313" key="1">
    <source>
        <dbReference type="EnsemblMetazoa" id="ACUA014848-PA"/>
    </source>
</evidence>
<dbReference type="EMBL" id="AXCM01001761">
    <property type="status" value="NOT_ANNOTATED_CDS"/>
    <property type="molecule type" value="Genomic_DNA"/>
</dbReference>
<organism evidence="1 2">
    <name type="scientific">Anopheles culicifacies</name>
    <dbReference type="NCBI Taxonomy" id="139723"/>
    <lineage>
        <taxon>Eukaryota</taxon>
        <taxon>Metazoa</taxon>
        <taxon>Ecdysozoa</taxon>
        <taxon>Arthropoda</taxon>
        <taxon>Hexapoda</taxon>
        <taxon>Insecta</taxon>
        <taxon>Pterygota</taxon>
        <taxon>Neoptera</taxon>
        <taxon>Endopterygota</taxon>
        <taxon>Diptera</taxon>
        <taxon>Nematocera</taxon>
        <taxon>Culicoidea</taxon>
        <taxon>Culicidae</taxon>
        <taxon>Anophelinae</taxon>
        <taxon>Anopheles</taxon>
        <taxon>culicifacies species complex</taxon>
    </lineage>
</organism>
<reference evidence="2" key="1">
    <citation type="submission" date="2013-09" db="EMBL/GenBank/DDBJ databases">
        <title>The Genome Sequence of Anopheles culicifacies species A.</title>
        <authorList>
            <consortium name="The Broad Institute Genomics Platform"/>
            <person name="Neafsey D.E."/>
            <person name="Besansky N."/>
            <person name="Howell P."/>
            <person name="Walton C."/>
            <person name="Young S.K."/>
            <person name="Zeng Q."/>
            <person name="Gargeya S."/>
            <person name="Fitzgerald M."/>
            <person name="Haas B."/>
            <person name="Abouelleil A."/>
            <person name="Allen A.W."/>
            <person name="Alvarado L."/>
            <person name="Arachchi H.M."/>
            <person name="Berlin A.M."/>
            <person name="Chapman S.B."/>
            <person name="Gainer-Dewar J."/>
            <person name="Goldberg J."/>
            <person name="Griggs A."/>
            <person name="Gujja S."/>
            <person name="Hansen M."/>
            <person name="Howarth C."/>
            <person name="Imamovic A."/>
            <person name="Ireland A."/>
            <person name="Larimer J."/>
            <person name="McCowan C."/>
            <person name="Murphy C."/>
            <person name="Pearson M."/>
            <person name="Poon T.W."/>
            <person name="Priest M."/>
            <person name="Roberts A."/>
            <person name="Saif S."/>
            <person name="Shea T."/>
            <person name="Sisk P."/>
            <person name="Sykes S."/>
            <person name="Wortman J."/>
            <person name="Nusbaum C."/>
            <person name="Birren B."/>
        </authorList>
    </citation>
    <scope>NUCLEOTIDE SEQUENCE [LARGE SCALE GENOMIC DNA]</scope>
    <source>
        <strain evidence="2">A-37</strain>
    </source>
</reference>
<evidence type="ECO:0000313" key="2">
    <source>
        <dbReference type="Proteomes" id="UP000075883"/>
    </source>
</evidence>
<name>A0A182MCD9_9DIPT</name>